<dbReference type="RefSeq" id="YP_009889589.1">
    <property type="nucleotide sequence ID" value="NC_049510.1"/>
</dbReference>
<accession>A0A3G1QTN8</accession>
<dbReference type="EMBL" id="MH160392">
    <property type="protein sequence ID" value="AWN06225.1"/>
    <property type="molecule type" value="Genomic_DNA"/>
</dbReference>
<protein>
    <submittedName>
        <fullName evidence="1">Uncharacterized protein</fullName>
    </submittedName>
</protein>
<evidence type="ECO:0000313" key="2">
    <source>
        <dbReference type="Proteomes" id="UP000267934"/>
    </source>
</evidence>
<dbReference type="KEGG" id="vg:55819089"/>
<dbReference type="GeneID" id="55819089"/>
<reference evidence="1 2" key="1">
    <citation type="journal article" date="2018" name="Plant Pathol. J.">
        <title>Characterization of the Lytic Bacteriophage phiEaP-8 Effective against Both Erwinia amylovora and Erwinia pyrifoliae Causing Severe Diseases in Apple and Pear.</title>
        <authorList>
            <person name="Park J."/>
            <person name="Lee G.M."/>
            <person name="Kim D."/>
            <person name="Park D.H."/>
            <person name="Oh C.S."/>
        </authorList>
    </citation>
    <scope>NUCLEOTIDE SEQUENCE [LARGE SCALE GENOMIC DNA]</scope>
</reference>
<sequence>MTSQVNVNVLNTADQEKVKVVAAVMIDPATGKPTSGGGGSGSGTDLTPVLTAIAALQNQVKMPTYSAVTAVSVATDATGANWTVFGSQACESFDLVNDTGVAIEYRRNGAGVAISVPNGGSRLIMGITNANQIGVRRVDQTNTSVTVKGEAFKV</sequence>
<dbReference type="Proteomes" id="UP000267934">
    <property type="component" value="Segment"/>
</dbReference>
<proteinExistence type="predicted"/>
<evidence type="ECO:0000313" key="1">
    <source>
        <dbReference type="EMBL" id="AWN06225.1"/>
    </source>
</evidence>
<organism evidence="1 2">
    <name type="scientific">Erwinia phage phiEaP8</name>
    <dbReference type="NCBI Taxonomy" id="2178928"/>
    <lineage>
        <taxon>Viruses</taxon>
        <taxon>Duplodnaviria</taxon>
        <taxon>Heunggongvirae</taxon>
        <taxon>Uroviricota</taxon>
        <taxon>Caudoviricetes</taxon>
        <taxon>Schitoviridae</taxon>
        <taxon>Erskinevirinae</taxon>
        <taxon>Yonginvirus</taxon>
        <taxon>Yonginvirus EaP8</taxon>
    </lineage>
</organism>
<name>A0A3G1QTN8_9CAUD</name>
<keyword evidence="2" id="KW-1185">Reference proteome</keyword>